<sequence length="127" mass="13256">EEALVDARCQVGQLAFISPHGSATQKGDRSELNSIKALLQGHTLPICGLKPYTGHMAAASDIAETIMAIAALRQGLVPATLNYTTAERLFANLNIPVVHTPAKGKTFLSVSYGIGGQSSAVVVEAVQ</sequence>
<dbReference type="GO" id="GO:0005829">
    <property type="term" value="C:cytosol"/>
    <property type="evidence" value="ECO:0007669"/>
    <property type="project" value="TreeGrafter"/>
</dbReference>
<feature type="domain" description="Ketosynthase family 3 (KS3)" evidence="2">
    <location>
        <begin position="1"/>
        <end position="125"/>
    </location>
</feature>
<dbReference type="Proteomes" id="UP000033423">
    <property type="component" value="Unassembled WGS sequence"/>
</dbReference>
<keyword evidence="4" id="KW-1185">Reference proteome</keyword>
<reference evidence="3 4" key="1">
    <citation type="submission" date="2015-02" db="EMBL/GenBank/DDBJ databases">
        <title>Single-cell genomics of uncultivated deep-branching MTB reveals a conserved set of magnetosome genes.</title>
        <authorList>
            <person name="Kolinko S."/>
            <person name="Richter M."/>
            <person name="Glockner F.O."/>
            <person name="Brachmann A."/>
            <person name="Schuler D."/>
        </authorList>
    </citation>
    <scope>NUCLEOTIDE SEQUENCE [LARGE SCALE GENOMIC DNA]</scope>
    <source>
        <strain evidence="3">TM-1</strain>
    </source>
</reference>
<dbReference type="Gene3D" id="3.40.47.10">
    <property type="match status" value="1"/>
</dbReference>
<protein>
    <submittedName>
        <fullName evidence="3">Protein containing Beta-ketoacyl synthase</fullName>
        <ecNumber evidence="3">2.3.1.41</ecNumber>
    </submittedName>
</protein>
<comment type="caution">
    <text evidence="3">The sequence shown here is derived from an EMBL/GenBank/DDBJ whole genome shotgun (WGS) entry which is preliminary data.</text>
</comment>
<dbReference type="Pfam" id="PF02801">
    <property type="entry name" value="Ketoacyl-synt_C"/>
    <property type="match status" value="1"/>
</dbReference>
<dbReference type="InterPro" id="IPR000794">
    <property type="entry name" value="Beta-ketoacyl_synthase"/>
</dbReference>
<name>A0A0F3GQC6_9BACT</name>
<evidence type="ECO:0000313" key="3">
    <source>
        <dbReference type="EMBL" id="KJU82848.1"/>
    </source>
</evidence>
<dbReference type="EMBL" id="LACI01002145">
    <property type="protein sequence ID" value="KJU82848.1"/>
    <property type="molecule type" value="Genomic_DNA"/>
</dbReference>
<accession>A0A0F3GQC6</accession>
<evidence type="ECO:0000256" key="1">
    <source>
        <dbReference type="ARBA" id="ARBA00022679"/>
    </source>
</evidence>
<keyword evidence="3" id="KW-0012">Acyltransferase</keyword>
<dbReference type="InterPro" id="IPR014031">
    <property type="entry name" value="Ketoacyl_synth_C"/>
</dbReference>
<dbReference type="PANTHER" id="PTHR11712">
    <property type="entry name" value="POLYKETIDE SYNTHASE-RELATED"/>
    <property type="match status" value="1"/>
</dbReference>
<proteinExistence type="predicted"/>
<dbReference type="InterPro" id="IPR020841">
    <property type="entry name" value="PKS_Beta-ketoAc_synthase_dom"/>
</dbReference>
<organism evidence="3 4">
    <name type="scientific">Candidatus Magnetobacterium bavaricum</name>
    <dbReference type="NCBI Taxonomy" id="29290"/>
    <lineage>
        <taxon>Bacteria</taxon>
        <taxon>Pseudomonadati</taxon>
        <taxon>Nitrospirota</taxon>
        <taxon>Thermodesulfovibrionia</taxon>
        <taxon>Thermodesulfovibrionales</taxon>
        <taxon>Candidatus Magnetobacteriaceae</taxon>
        <taxon>Candidatus Magnetobacterium</taxon>
    </lineage>
</organism>
<feature type="non-terminal residue" evidence="3">
    <location>
        <position position="1"/>
    </location>
</feature>
<dbReference type="InterPro" id="IPR016039">
    <property type="entry name" value="Thiolase-like"/>
</dbReference>
<dbReference type="PANTHER" id="PTHR11712:SF336">
    <property type="entry name" value="3-OXOACYL-[ACYL-CARRIER-PROTEIN] SYNTHASE, MITOCHONDRIAL"/>
    <property type="match status" value="1"/>
</dbReference>
<dbReference type="GO" id="GO:0006633">
    <property type="term" value="P:fatty acid biosynthetic process"/>
    <property type="evidence" value="ECO:0007669"/>
    <property type="project" value="TreeGrafter"/>
</dbReference>
<dbReference type="EC" id="2.3.1.41" evidence="3"/>
<dbReference type="GO" id="GO:0004315">
    <property type="term" value="F:3-oxoacyl-[acyl-carrier-protein] synthase activity"/>
    <property type="evidence" value="ECO:0007669"/>
    <property type="project" value="UniProtKB-EC"/>
</dbReference>
<evidence type="ECO:0000313" key="4">
    <source>
        <dbReference type="Proteomes" id="UP000033423"/>
    </source>
</evidence>
<evidence type="ECO:0000259" key="2">
    <source>
        <dbReference type="PROSITE" id="PS52004"/>
    </source>
</evidence>
<dbReference type="AlphaFoldDB" id="A0A0F3GQC6"/>
<gene>
    <name evidence="3" type="ORF">MBAV_004952</name>
</gene>
<dbReference type="PROSITE" id="PS52004">
    <property type="entry name" value="KS3_2"/>
    <property type="match status" value="1"/>
</dbReference>
<dbReference type="SUPFAM" id="SSF53901">
    <property type="entry name" value="Thiolase-like"/>
    <property type="match status" value="1"/>
</dbReference>
<keyword evidence="1 3" id="KW-0808">Transferase</keyword>